<protein>
    <submittedName>
        <fullName evidence="2">Uncharacterized protein</fullName>
    </submittedName>
</protein>
<dbReference type="EMBL" id="CZAF01000007">
    <property type="protein sequence ID" value="CUP14767.1"/>
    <property type="molecule type" value="Genomic_DNA"/>
</dbReference>
<sequence>MDGIRHSRQFAEIERLVSDYFHCHLAPVMSKTQAFLTKKQGEEMREYSTSLGGILSAMASAAQPMGDPYQVLKVTGEWNSKTTEDYIGMCKAEITGSKEIQQDLAYMAGQWRDTVVREIGRERYNELSEQLGGDLAYAYMDYRVEELMIDRLVKERMPKSSADYIIRKAAESSLLGLSQTLNRSPLAEEIEARGEAAYRPKGWEKGAGRVLGATADAVMMGGAGSWATLAKFVGADVAISAVASRFEPEKSPKLSVEQCISKGVFGSERNVFTDFRKEAATVQTGDSALIVAANEQLKKKIPVMNFNFLEWMQTPKFTPFQMSEKPGHPEKKNERAERYKDVPLIVAPGQEEAYLKHLEKYKNATAVKSTKESTQPEMEQREKVEKEERQVVIPHEEEKQEREAVQTNTNGWSGLLGTLGLEGLGDITGNLGYVMAMLPDILLGAFTGKTQSLRFGDNLLPIASIVAGLFVRNPLLKMLLVGLGGANLLNKAGHEALGRPMPSADVHTENQYRRYPDEPLNSRIVNPVLQGSTLIATIDRVPCTIQLTPTVAEAYRAGALPLNTLANAVLAKSDQLRHIASQNYDDGQRETIVRTRGIQ</sequence>
<feature type="compositionally biased region" description="Basic and acidic residues" evidence="1">
    <location>
        <begin position="378"/>
        <end position="388"/>
    </location>
</feature>
<feature type="compositionally biased region" description="Polar residues" evidence="1">
    <location>
        <begin position="366"/>
        <end position="377"/>
    </location>
</feature>
<dbReference type="Proteomes" id="UP000095614">
    <property type="component" value="Unassembled WGS sequence"/>
</dbReference>
<evidence type="ECO:0000313" key="2">
    <source>
        <dbReference type="EMBL" id="CUP14767.1"/>
    </source>
</evidence>
<dbReference type="OrthoDB" id="1077356at2"/>
<evidence type="ECO:0000313" key="3">
    <source>
        <dbReference type="Proteomes" id="UP000095614"/>
    </source>
</evidence>
<organism evidence="2 3">
    <name type="scientific">Bacteroides uniformis</name>
    <dbReference type="NCBI Taxonomy" id="820"/>
    <lineage>
        <taxon>Bacteria</taxon>
        <taxon>Pseudomonadati</taxon>
        <taxon>Bacteroidota</taxon>
        <taxon>Bacteroidia</taxon>
        <taxon>Bacteroidales</taxon>
        <taxon>Bacteroidaceae</taxon>
        <taxon>Bacteroides</taxon>
    </lineage>
</organism>
<accession>A0A174JLC0</accession>
<reference evidence="2 3" key="1">
    <citation type="submission" date="2015-09" db="EMBL/GenBank/DDBJ databases">
        <authorList>
            <consortium name="Pathogen Informatics"/>
        </authorList>
    </citation>
    <scope>NUCLEOTIDE SEQUENCE [LARGE SCALE GENOMIC DNA]</scope>
    <source>
        <strain evidence="2 3">2789STDY5834847</strain>
    </source>
</reference>
<evidence type="ECO:0000256" key="1">
    <source>
        <dbReference type="SAM" id="MobiDB-lite"/>
    </source>
</evidence>
<gene>
    <name evidence="2" type="ORF">ERS852462_02771</name>
</gene>
<name>A0A174JLC0_BACUN</name>
<proteinExistence type="predicted"/>
<feature type="region of interest" description="Disordered" evidence="1">
    <location>
        <begin position="366"/>
        <end position="388"/>
    </location>
</feature>
<dbReference type="AlphaFoldDB" id="A0A174JLC0"/>
<dbReference type="GeneID" id="82187064"/>
<dbReference type="RefSeq" id="WP_004320545.1">
    <property type="nucleotide sequence ID" value="NZ_CAXSKL010000026.1"/>
</dbReference>